<comment type="caution">
    <text evidence="2">The sequence shown here is derived from an EMBL/GenBank/DDBJ whole genome shotgun (WGS) entry which is preliminary data.</text>
</comment>
<evidence type="ECO:0000313" key="2">
    <source>
        <dbReference type="EMBL" id="NYD34451.1"/>
    </source>
</evidence>
<reference evidence="2 3" key="1">
    <citation type="submission" date="2020-07" db="EMBL/GenBank/DDBJ databases">
        <title>Sequencing the genomes of 1000 actinobacteria strains.</title>
        <authorList>
            <person name="Klenk H.-P."/>
        </authorList>
    </citation>
    <scope>NUCLEOTIDE SEQUENCE [LARGE SCALE GENOMIC DNA]</scope>
    <source>
        <strain evidence="2 3">DSM 45772</strain>
    </source>
</reference>
<accession>A0A7Y9DS16</accession>
<dbReference type="AlphaFoldDB" id="A0A7Y9DS16"/>
<feature type="compositionally biased region" description="Polar residues" evidence="1">
    <location>
        <begin position="145"/>
        <end position="157"/>
    </location>
</feature>
<dbReference type="RefSeq" id="WP_179792400.1">
    <property type="nucleotide sequence ID" value="NZ_JACCBN010000001.1"/>
</dbReference>
<evidence type="ECO:0000313" key="3">
    <source>
        <dbReference type="Proteomes" id="UP000535890"/>
    </source>
</evidence>
<keyword evidence="3" id="KW-1185">Reference proteome</keyword>
<protein>
    <submittedName>
        <fullName evidence="2">Uncharacterized protein</fullName>
    </submittedName>
</protein>
<evidence type="ECO:0000256" key="1">
    <source>
        <dbReference type="SAM" id="MobiDB-lite"/>
    </source>
</evidence>
<dbReference type="Proteomes" id="UP000535890">
    <property type="component" value="Unassembled WGS sequence"/>
</dbReference>
<name>A0A7Y9DS16_9PSEU</name>
<dbReference type="EMBL" id="JACCBN010000001">
    <property type="protein sequence ID" value="NYD34451.1"/>
    <property type="molecule type" value="Genomic_DNA"/>
</dbReference>
<feature type="region of interest" description="Disordered" evidence="1">
    <location>
        <begin position="126"/>
        <end position="195"/>
    </location>
</feature>
<proteinExistence type="predicted"/>
<gene>
    <name evidence="2" type="ORF">BJ983_000553</name>
</gene>
<sequence>MPQLLAPVTAVPQTLLGPTGLVDATGALLVGTVTGLTDTTTALTGSVGPLGLVDATGALLVGTVTGLTEKTTALTGTVATLGRSALGAPLETLTALTGPVGAGAGARALAPTLGADANRPTAAVRPDVLTGQGPAPAPGDLPSATPGSPGTAWSTTDAGVGPASRPGLPGVPAPGEPSAPAAPVGAAGASSGGGASGVAGVLPDPLAITAILAGLVLVACGRRGMWWFPEVVIGPD</sequence>
<organism evidence="2 3">
    <name type="scientific">Actinomycetospora corticicola</name>
    <dbReference type="NCBI Taxonomy" id="663602"/>
    <lineage>
        <taxon>Bacteria</taxon>
        <taxon>Bacillati</taxon>
        <taxon>Actinomycetota</taxon>
        <taxon>Actinomycetes</taxon>
        <taxon>Pseudonocardiales</taxon>
        <taxon>Pseudonocardiaceae</taxon>
        <taxon>Actinomycetospora</taxon>
    </lineage>
</organism>
<feature type="compositionally biased region" description="Low complexity" evidence="1">
    <location>
        <begin position="178"/>
        <end position="189"/>
    </location>
</feature>